<dbReference type="EMBL" id="JAENIJ010000009">
    <property type="protein sequence ID" value="MBK1882345.1"/>
    <property type="molecule type" value="Genomic_DNA"/>
</dbReference>
<keyword evidence="1" id="KW-0732">Signal</keyword>
<gene>
    <name evidence="2" type="ORF">JIN85_07960</name>
</gene>
<dbReference type="SUPFAM" id="SSF101898">
    <property type="entry name" value="NHL repeat"/>
    <property type="match status" value="1"/>
</dbReference>
<accession>A0A934S6U7</accession>
<evidence type="ECO:0000313" key="2">
    <source>
        <dbReference type="EMBL" id="MBK1882345.1"/>
    </source>
</evidence>
<feature type="chain" id="PRO_5037139231" evidence="1">
    <location>
        <begin position="18"/>
        <end position="1385"/>
    </location>
</feature>
<comment type="caution">
    <text evidence="2">The sequence shown here is derived from an EMBL/GenBank/DDBJ whole genome shotgun (WGS) entry which is preliminary data.</text>
</comment>
<reference evidence="2" key="1">
    <citation type="submission" date="2021-01" db="EMBL/GenBank/DDBJ databases">
        <title>Modified the classification status of verrucomicrobia.</title>
        <authorList>
            <person name="Feng X."/>
        </authorList>
    </citation>
    <scope>NUCLEOTIDE SEQUENCE</scope>
    <source>
        <strain evidence="2">KCTC 22041</strain>
    </source>
</reference>
<organism evidence="2 3">
    <name type="scientific">Luteolibacter pohnpeiensis</name>
    <dbReference type="NCBI Taxonomy" id="454153"/>
    <lineage>
        <taxon>Bacteria</taxon>
        <taxon>Pseudomonadati</taxon>
        <taxon>Verrucomicrobiota</taxon>
        <taxon>Verrucomicrobiia</taxon>
        <taxon>Verrucomicrobiales</taxon>
        <taxon>Verrucomicrobiaceae</taxon>
        <taxon>Luteolibacter</taxon>
    </lineage>
</organism>
<dbReference type="RefSeq" id="WP_200269384.1">
    <property type="nucleotide sequence ID" value="NZ_JAENIJ010000009.1"/>
</dbReference>
<feature type="signal peptide" evidence="1">
    <location>
        <begin position="1"/>
        <end position="17"/>
    </location>
</feature>
<evidence type="ECO:0000313" key="3">
    <source>
        <dbReference type="Proteomes" id="UP000603141"/>
    </source>
</evidence>
<sequence length="1385" mass="148673">MKHLLIGVLLIPTACLADVAPASSHAESSMDITSTIGELVVDTEINLNGDTNASTLDTQTESTSNENGTLTTTYTSGIQNAHTVYAPSIDFLQIIGGQLLNIKADATGSWTPDASSEVTNVATGTSEISTEFSITGSSMPVSLSGEIKSPAQGMVSLQKAEDGEWSSIFTYSTRGTTPDPFLGYSFTDTLEPGTYRLISATDYADPIGIDSTIRQSTYDLQIGEDTTTEYIPPQGEYTHPLIGTFYTNSPSLQMVSPSVISQTSLGNGMTELQVTTSLKNVSVNPWNGITVRIPETFEGGPAVVIVDGGSSTSDSVLSYGQIMTDETSAPEEAGDHITVQVADADVDQFIASILDGSRFTTHGREQWVFLYPVDLLTEQRLHEILAMWEGPDSTPLTFGGPSDLKPGTILLVNRDVYPFPLLADTIKDSGLISTNITGDYKQGLDLFLPFLVGKPMPYGEAGVIYGRGRLITDPNRWPMSLLEMVKHGTVQDHVDTSHPSGFAVNAGLDGSPIPTAKPIHFNKTVIPGGIEISGSIFIRPAEFDIEFRIDDGEVSRFTVTTDLTVDASMIVEMDAAANNEGAALVDQEKQLFSLPLLTIVLPSGLTFSPVLSLDVGALVNVPTSLTVPIQSTISLTGTAGVVDGEPFYEQSFEVEPPSISAPAIFNQLGANVSAWAKAELYCRLGVDSIGVGPTFGVKIGGELEIKPGGSPWWTLDGKLEYLAGVELDLLDLVNLLDEETTIDTKSLFHLDSTDELSRSVARTTQSVTLPDNPGIRPISGANTRWARILEVPNTGGGLLNHFIFPLANSTDFLVGAATEVSRYTAEGALLWTKSHQAAAIAGALPHPDGGFVTVTAGEIDLARYDGDGKRLWHNQKRKPGDSGVPSLGCRPGAVEGTLEYFVTAWHADGSNPNDFFLLKYDDSGNLLWTKIYQQAETGGIGEPKDLLVTPEGDVIIVGYTDADVDGPTLACPFVMKVDGDDGSLIWAKMILWSRGGSFTHVAQDEEGTLYLGGVWGNNILDKIPTITIGKMTSDGEWLGNIMLGSATSEKLVELSMMGGINDNPIPNNGETILDRIDAMTWGEGHLWIAGHIGSGANLPSLSNGQYGFTARLSDKMEVTRYAMFGGTNVDALAAIYPTTDGVLVAGFSSSVLPWGNEARNSMGRLIMKLPNEGLLRFHDLSGMKQPNADDSSADRGSYLIYPSVYAASSIGAFVNPRIHDLGFIESTLELEETYFPFEELSAVVPLAHYQIEAVPEEMVTDYDSYTKWYQINTEEDFDGDGLDTASEFYYGTDPLHSSSISFEMRAHPDSGEMTIGFPRSALAEAAGWTSPLEASEDLSSWSSDLPEGVGLEQKSVDGSPWLFLTPFVAPGKSQYFYRLGQPEAP</sequence>
<protein>
    <submittedName>
        <fullName evidence="2">Uncharacterized protein</fullName>
    </submittedName>
</protein>
<proteinExistence type="predicted"/>
<evidence type="ECO:0000256" key="1">
    <source>
        <dbReference type="SAM" id="SignalP"/>
    </source>
</evidence>
<dbReference type="Proteomes" id="UP000603141">
    <property type="component" value="Unassembled WGS sequence"/>
</dbReference>
<keyword evidence="3" id="KW-1185">Reference proteome</keyword>
<name>A0A934S6U7_9BACT</name>